<evidence type="ECO:0000313" key="3">
    <source>
        <dbReference type="Proteomes" id="UP000662939"/>
    </source>
</evidence>
<feature type="transmembrane region" description="Helical" evidence="1">
    <location>
        <begin position="27"/>
        <end position="50"/>
    </location>
</feature>
<name>A0A895XKF3_9ACTN</name>
<proteinExistence type="predicted"/>
<dbReference type="AlphaFoldDB" id="A0A895XKF3"/>
<protein>
    <submittedName>
        <fullName evidence="2">Uncharacterized protein</fullName>
    </submittedName>
</protein>
<keyword evidence="1" id="KW-1133">Transmembrane helix</keyword>
<dbReference type="KEGG" id="nav:JQS30_10825"/>
<accession>A0A895XKF3</accession>
<keyword evidence="3" id="KW-1185">Reference proteome</keyword>
<evidence type="ECO:0000313" key="2">
    <source>
        <dbReference type="EMBL" id="QSB04292.1"/>
    </source>
</evidence>
<dbReference type="Proteomes" id="UP000662939">
    <property type="component" value="Chromosome"/>
</dbReference>
<dbReference type="RefSeq" id="WP_213170290.1">
    <property type="nucleotide sequence ID" value="NZ_CP070496.1"/>
</dbReference>
<keyword evidence="1" id="KW-0472">Membrane</keyword>
<organism evidence="2 3">
    <name type="scientific">Natronoglycomyces albus</name>
    <dbReference type="NCBI Taxonomy" id="2811108"/>
    <lineage>
        <taxon>Bacteria</taxon>
        <taxon>Bacillati</taxon>
        <taxon>Actinomycetota</taxon>
        <taxon>Actinomycetes</taxon>
        <taxon>Glycomycetales</taxon>
        <taxon>Glycomycetaceae</taxon>
        <taxon>Natronoglycomyces</taxon>
    </lineage>
</organism>
<keyword evidence="1" id="KW-0812">Transmembrane</keyword>
<evidence type="ECO:0000256" key="1">
    <source>
        <dbReference type="SAM" id="Phobius"/>
    </source>
</evidence>
<feature type="transmembrane region" description="Helical" evidence="1">
    <location>
        <begin position="90"/>
        <end position="111"/>
    </location>
</feature>
<sequence length="114" mass="11898">MSSYQSSSRAHAAEVAARNAVYKKRRFFTGLPIGAVIHLVFALALGFVLVPNAVNFDVRLGASVISCAIATPAIFVLGFALMLSGKLRAFGGGIVVGALLTTLLLVVPWVIAVV</sequence>
<reference evidence="2" key="1">
    <citation type="submission" date="2021-02" db="EMBL/GenBank/DDBJ databases">
        <title>Natronoglycomyces albus gen. nov., sp. nov, a haloalkaliphilic actinobacterium from a soda solonchak soil.</title>
        <authorList>
            <person name="Sorokin D.Y."/>
            <person name="Khijniak T.V."/>
            <person name="Zakharycheva A.P."/>
            <person name="Boueva O.V."/>
            <person name="Ariskina E.V."/>
            <person name="Hahnke R.L."/>
            <person name="Bunk B."/>
            <person name="Sproer C."/>
            <person name="Schumann P."/>
            <person name="Evtushenko L.I."/>
            <person name="Kublanov I.V."/>
        </authorList>
    </citation>
    <scope>NUCLEOTIDE SEQUENCE</scope>
    <source>
        <strain evidence="2">DSM 106290</strain>
    </source>
</reference>
<feature type="transmembrane region" description="Helical" evidence="1">
    <location>
        <begin position="62"/>
        <end position="83"/>
    </location>
</feature>
<gene>
    <name evidence="2" type="ORF">JQS30_10825</name>
</gene>
<dbReference type="EMBL" id="CP070496">
    <property type="protein sequence ID" value="QSB04292.1"/>
    <property type="molecule type" value="Genomic_DNA"/>
</dbReference>